<feature type="compositionally biased region" description="Polar residues" evidence="1">
    <location>
        <begin position="340"/>
        <end position="359"/>
    </location>
</feature>
<feature type="region of interest" description="Disordered" evidence="1">
    <location>
        <begin position="465"/>
        <end position="485"/>
    </location>
</feature>
<accession>A0AA88V9Y5</accession>
<gene>
    <name evidence="3" type="ORF">RJ639_018713</name>
</gene>
<feature type="domain" description="Transposase MuDR plant" evidence="2">
    <location>
        <begin position="220"/>
        <end position="282"/>
    </location>
</feature>
<dbReference type="AlphaFoldDB" id="A0AA88V9Y5"/>
<dbReference type="EMBL" id="JAVXUP010002223">
    <property type="protein sequence ID" value="KAK3004687.1"/>
    <property type="molecule type" value="Genomic_DNA"/>
</dbReference>
<name>A0AA88V9Y5_9ASTE</name>
<reference evidence="3" key="1">
    <citation type="submission" date="2022-12" db="EMBL/GenBank/DDBJ databases">
        <title>Draft genome assemblies for two species of Escallonia (Escalloniales).</title>
        <authorList>
            <person name="Chanderbali A."/>
            <person name="Dervinis C."/>
            <person name="Anghel I."/>
            <person name="Soltis D."/>
            <person name="Soltis P."/>
            <person name="Zapata F."/>
        </authorList>
    </citation>
    <scope>NUCLEOTIDE SEQUENCE</scope>
    <source>
        <strain evidence="3">UCBG64.0493</strain>
        <tissue evidence="3">Leaf</tissue>
    </source>
</reference>
<feature type="region of interest" description="Disordered" evidence="1">
    <location>
        <begin position="321"/>
        <end position="417"/>
    </location>
</feature>
<proteinExistence type="predicted"/>
<evidence type="ECO:0000256" key="1">
    <source>
        <dbReference type="SAM" id="MobiDB-lite"/>
    </source>
</evidence>
<dbReference type="Proteomes" id="UP001188597">
    <property type="component" value="Unassembled WGS sequence"/>
</dbReference>
<protein>
    <recommendedName>
        <fullName evidence="2">Transposase MuDR plant domain-containing protein</fullName>
    </recommendedName>
</protein>
<evidence type="ECO:0000313" key="4">
    <source>
        <dbReference type="Proteomes" id="UP001188597"/>
    </source>
</evidence>
<feature type="compositionally biased region" description="Polar residues" evidence="1">
    <location>
        <begin position="393"/>
        <end position="408"/>
    </location>
</feature>
<evidence type="ECO:0000259" key="2">
    <source>
        <dbReference type="Pfam" id="PF03108"/>
    </source>
</evidence>
<evidence type="ECO:0000313" key="3">
    <source>
        <dbReference type="EMBL" id="KAK3004687.1"/>
    </source>
</evidence>
<organism evidence="3 4">
    <name type="scientific">Escallonia herrerae</name>
    <dbReference type="NCBI Taxonomy" id="1293975"/>
    <lineage>
        <taxon>Eukaryota</taxon>
        <taxon>Viridiplantae</taxon>
        <taxon>Streptophyta</taxon>
        <taxon>Embryophyta</taxon>
        <taxon>Tracheophyta</taxon>
        <taxon>Spermatophyta</taxon>
        <taxon>Magnoliopsida</taxon>
        <taxon>eudicotyledons</taxon>
        <taxon>Gunneridae</taxon>
        <taxon>Pentapetalae</taxon>
        <taxon>asterids</taxon>
        <taxon>campanulids</taxon>
        <taxon>Escalloniales</taxon>
        <taxon>Escalloniaceae</taxon>
        <taxon>Escallonia</taxon>
    </lineage>
</organism>
<keyword evidence="4" id="KW-1185">Reference proteome</keyword>
<dbReference type="Pfam" id="PF03108">
    <property type="entry name" value="DBD_Tnp_Mut"/>
    <property type="match status" value="1"/>
</dbReference>
<sequence length="485" mass="54401">MDDVLLYMRGPEDDPPVYGTFDYVKRPLYAQHFRFDDMDQALGYEGFLGYYLKEPLGETYMHIAVDDCILYMVESLPRSRVVDIYTTHPNGVKHINKGVDNDLGSNTIEVLSVHYASGVRDVGGDDVSEDNEIVSAPDYEGDSTSDEDDVMFDKNMDDDSEWAGVDKDVGKMVEGQSTSTDYADTKEIKYNFVHSDGEVDIAAMYPEYNKRTDYEQPFFVVGMMFSSIKELKDAIYSHAAKWEKVLKMIKNERYRIRAKCAAEGCEWMIYGSYMHSEHTVQIETLGPEYTCGKKDKNWIINSTWLAQRYIDDFRRTCAKRKKAEGQGSQGSVLNDGGVSTGNTVRATQEPKQGSESARQINERARQENTGTRQGRVKLSIRRAGKGTKRGGAQQNETARPKRMSSSQPLPMRSDNHSGPIYGMFRATPQPPPAMVNIGNIKVRPASYMINGRNVVIASSLRAGINARQSASGVSARTRASDKSRD</sequence>
<dbReference type="InterPro" id="IPR004332">
    <property type="entry name" value="Transposase_MuDR"/>
</dbReference>
<feature type="compositionally biased region" description="Basic residues" evidence="1">
    <location>
        <begin position="374"/>
        <end position="388"/>
    </location>
</feature>
<comment type="caution">
    <text evidence="3">The sequence shown here is derived from an EMBL/GenBank/DDBJ whole genome shotgun (WGS) entry which is preliminary data.</text>
</comment>